<comment type="cofactor">
    <cofactor evidence="8 9">
        <name>Zn(2+)</name>
        <dbReference type="ChEBI" id="CHEBI:29105"/>
    </cofactor>
    <text evidence="8 9">Binds 1 zinc ion per subunit.</text>
</comment>
<dbReference type="SMART" id="SM00235">
    <property type="entry name" value="ZnMc"/>
    <property type="match status" value="1"/>
</dbReference>
<evidence type="ECO:0000256" key="9">
    <source>
        <dbReference type="RuleBase" id="RU361183"/>
    </source>
</evidence>
<keyword evidence="5 8" id="KW-0482">Metalloprotease</keyword>
<evidence type="ECO:0000313" key="11">
    <source>
        <dbReference type="EMBL" id="EKC36163.1"/>
    </source>
</evidence>
<feature type="active site" evidence="8">
    <location>
        <position position="241"/>
    </location>
</feature>
<dbReference type="PROSITE" id="PS00022">
    <property type="entry name" value="EGF_1"/>
    <property type="match status" value="1"/>
</dbReference>
<dbReference type="Pfam" id="PF01400">
    <property type="entry name" value="Astacin"/>
    <property type="match status" value="1"/>
</dbReference>
<protein>
    <recommendedName>
        <fullName evidence="9">Metalloendopeptidase</fullName>
        <ecNumber evidence="9">3.4.24.-</ecNumber>
    </recommendedName>
</protein>
<dbReference type="PANTHER" id="PTHR10127">
    <property type="entry name" value="DISCOIDIN, CUB, EGF, LAMININ , AND ZINC METALLOPROTEASE DOMAIN CONTAINING"/>
    <property type="match status" value="1"/>
</dbReference>
<dbReference type="SMART" id="SM00042">
    <property type="entry name" value="CUB"/>
    <property type="match status" value="1"/>
</dbReference>
<dbReference type="PROSITE" id="PS01180">
    <property type="entry name" value="CUB"/>
    <property type="match status" value="1"/>
</dbReference>
<comment type="caution">
    <text evidence="7">Lacks conserved residue(s) required for the propagation of feature annotation.</text>
</comment>
<feature type="binding site" evidence="8">
    <location>
        <position position="250"/>
    </location>
    <ligand>
        <name>Zn(2+)</name>
        <dbReference type="ChEBI" id="CHEBI:29105"/>
        <note>catalytic</note>
    </ligand>
</feature>
<dbReference type="InParanoid" id="K1QQY5"/>
<dbReference type="InterPro" id="IPR000742">
    <property type="entry name" value="EGF"/>
</dbReference>
<feature type="binding site" evidence="8">
    <location>
        <position position="240"/>
    </location>
    <ligand>
        <name>Zn(2+)</name>
        <dbReference type="ChEBI" id="CHEBI:29105"/>
        <note>catalytic</note>
    </ligand>
</feature>
<dbReference type="CDD" id="cd00054">
    <property type="entry name" value="EGF_CA"/>
    <property type="match status" value="1"/>
</dbReference>
<keyword evidence="6" id="KW-1015">Disulfide bond</keyword>
<keyword evidence="4 8" id="KW-0862">Zinc</keyword>
<keyword evidence="1 8" id="KW-0645">Protease</keyword>
<dbReference type="CDD" id="cd00041">
    <property type="entry name" value="CUB"/>
    <property type="match status" value="1"/>
</dbReference>
<keyword evidence="3 8" id="KW-0378">Hydrolase</keyword>
<evidence type="ECO:0000256" key="4">
    <source>
        <dbReference type="ARBA" id="ARBA00022833"/>
    </source>
</evidence>
<dbReference type="EC" id="3.4.24.-" evidence="9"/>
<sequence length="508" mass="57281">MLTNTEETIPAENIKHTKKDQDDPQKNKTKENSNQINKFDKEDVDPNDIELTMLLEGMAVEKNGKVHKVKGLHPELTAVANASKHEKLLLTPKQNICPSVTGKPWSVMSPSAFGIGRHNTPGLSCHLGANILMDQKKRNFMRGYHKWPKAIVPYTIDKSRIVQQRSYDIINTAVEIFNARTCLKWLPYTTELAKELGHDHFIKFTDTNSGCFSYLGYLPISGYEIGLEDPGCMYVGIVVHEMLHAAGFAHEQSRSDRDEYIRVLFENFDNSDLVNVMKDDTLDRNPYDYASTMQYHLDTFSKNGKPTIQFLDKDLEFLAGMGEEEGMDFYDIKDVIVNYKCAAGCQDPPVCVNGGFVNQECVCYCPQGYTGKTCETVITDSDCGGMVEVPPGNEVFVISPGYPASYPPGKTCRWGVKAPKGWNIRMTVEELRLPGNSLNRCYNWLEIQYNLPGQRGIKRCGEMNGDQWTGSKDSPDFMTLTFNSGINYQTSPLQGFRLRFNAIERKGN</sequence>
<keyword evidence="2 8" id="KW-0479">Metal-binding</keyword>
<dbReference type="InterPro" id="IPR006026">
    <property type="entry name" value="Peptidase_Metallo"/>
</dbReference>
<dbReference type="PANTHER" id="PTHR10127:SF780">
    <property type="entry name" value="METALLOENDOPEPTIDASE"/>
    <property type="match status" value="1"/>
</dbReference>
<dbReference type="Pfam" id="PF00431">
    <property type="entry name" value="CUB"/>
    <property type="match status" value="1"/>
</dbReference>
<organism evidence="11">
    <name type="scientific">Magallana gigas</name>
    <name type="common">Pacific oyster</name>
    <name type="synonym">Crassostrea gigas</name>
    <dbReference type="NCBI Taxonomy" id="29159"/>
    <lineage>
        <taxon>Eukaryota</taxon>
        <taxon>Metazoa</taxon>
        <taxon>Spiralia</taxon>
        <taxon>Lophotrochozoa</taxon>
        <taxon>Mollusca</taxon>
        <taxon>Bivalvia</taxon>
        <taxon>Autobranchia</taxon>
        <taxon>Pteriomorphia</taxon>
        <taxon>Ostreida</taxon>
        <taxon>Ostreoidea</taxon>
        <taxon>Ostreidae</taxon>
        <taxon>Magallana</taxon>
    </lineage>
</organism>
<dbReference type="PROSITE" id="PS51864">
    <property type="entry name" value="ASTACIN"/>
    <property type="match status" value="1"/>
</dbReference>
<dbReference type="InterPro" id="IPR024079">
    <property type="entry name" value="MetalloPept_cat_dom_sf"/>
</dbReference>
<evidence type="ECO:0000256" key="3">
    <source>
        <dbReference type="ARBA" id="ARBA00022801"/>
    </source>
</evidence>
<dbReference type="SUPFAM" id="SSF49854">
    <property type="entry name" value="Spermadhesin, CUB domain"/>
    <property type="match status" value="1"/>
</dbReference>
<dbReference type="InterPro" id="IPR035914">
    <property type="entry name" value="Sperma_CUB_dom_sf"/>
</dbReference>
<evidence type="ECO:0000256" key="10">
    <source>
        <dbReference type="SAM" id="MobiDB-lite"/>
    </source>
</evidence>
<dbReference type="InterPro" id="IPR001506">
    <property type="entry name" value="Peptidase_M12A"/>
</dbReference>
<proteinExistence type="predicted"/>
<evidence type="ECO:0000256" key="8">
    <source>
        <dbReference type="PROSITE-ProRule" id="PRU01211"/>
    </source>
</evidence>
<accession>K1QQY5</accession>
<feature type="compositionally biased region" description="Basic and acidic residues" evidence="10">
    <location>
        <begin position="13"/>
        <end position="31"/>
    </location>
</feature>
<dbReference type="HOGENOM" id="CLU_533462_0_0_1"/>
<dbReference type="PRINTS" id="PR00480">
    <property type="entry name" value="ASTACIN"/>
</dbReference>
<evidence type="ECO:0000256" key="7">
    <source>
        <dbReference type="PROSITE-ProRule" id="PRU00059"/>
    </source>
</evidence>
<evidence type="ECO:0000256" key="5">
    <source>
        <dbReference type="ARBA" id="ARBA00023049"/>
    </source>
</evidence>
<feature type="region of interest" description="Disordered" evidence="10">
    <location>
        <begin position="1"/>
        <end position="43"/>
    </location>
</feature>
<evidence type="ECO:0000256" key="6">
    <source>
        <dbReference type="ARBA" id="ARBA00023157"/>
    </source>
</evidence>
<dbReference type="AlphaFoldDB" id="K1QQY5"/>
<dbReference type="SUPFAM" id="SSF55486">
    <property type="entry name" value="Metalloproteases ('zincins'), catalytic domain"/>
    <property type="match status" value="1"/>
</dbReference>
<dbReference type="Gene3D" id="3.40.390.10">
    <property type="entry name" value="Collagenase (Catalytic Domain)"/>
    <property type="match status" value="1"/>
</dbReference>
<name>K1QQY5_MAGGI</name>
<evidence type="ECO:0000256" key="2">
    <source>
        <dbReference type="ARBA" id="ARBA00022723"/>
    </source>
</evidence>
<dbReference type="InterPro" id="IPR000859">
    <property type="entry name" value="CUB_dom"/>
</dbReference>
<dbReference type="PROSITE" id="PS01186">
    <property type="entry name" value="EGF_2"/>
    <property type="match status" value="1"/>
</dbReference>
<feature type="binding site" evidence="8">
    <location>
        <position position="244"/>
    </location>
    <ligand>
        <name>Zn(2+)</name>
        <dbReference type="ChEBI" id="CHEBI:29105"/>
        <note>catalytic</note>
    </ligand>
</feature>
<dbReference type="Gene3D" id="2.60.120.290">
    <property type="entry name" value="Spermadhesin, CUB domain"/>
    <property type="match status" value="1"/>
</dbReference>
<evidence type="ECO:0000256" key="1">
    <source>
        <dbReference type="ARBA" id="ARBA00022670"/>
    </source>
</evidence>
<dbReference type="GO" id="GO:0006508">
    <property type="term" value="P:proteolysis"/>
    <property type="evidence" value="ECO:0007669"/>
    <property type="project" value="UniProtKB-KW"/>
</dbReference>
<dbReference type="GO" id="GO:0008270">
    <property type="term" value="F:zinc ion binding"/>
    <property type="evidence" value="ECO:0007669"/>
    <property type="project" value="UniProtKB-UniRule"/>
</dbReference>
<gene>
    <name evidence="11" type="ORF">CGI_10020228</name>
</gene>
<reference evidence="11" key="1">
    <citation type="journal article" date="2012" name="Nature">
        <title>The oyster genome reveals stress adaptation and complexity of shell formation.</title>
        <authorList>
            <person name="Zhang G."/>
            <person name="Fang X."/>
            <person name="Guo X."/>
            <person name="Li L."/>
            <person name="Luo R."/>
            <person name="Xu F."/>
            <person name="Yang P."/>
            <person name="Zhang L."/>
            <person name="Wang X."/>
            <person name="Qi H."/>
            <person name="Xiong Z."/>
            <person name="Que H."/>
            <person name="Xie Y."/>
            <person name="Holland P.W."/>
            <person name="Paps J."/>
            <person name="Zhu Y."/>
            <person name="Wu F."/>
            <person name="Chen Y."/>
            <person name="Wang J."/>
            <person name="Peng C."/>
            <person name="Meng J."/>
            <person name="Yang L."/>
            <person name="Liu J."/>
            <person name="Wen B."/>
            <person name="Zhang N."/>
            <person name="Huang Z."/>
            <person name="Zhu Q."/>
            <person name="Feng Y."/>
            <person name="Mount A."/>
            <person name="Hedgecock D."/>
            <person name="Xu Z."/>
            <person name="Liu Y."/>
            <person name="Domazet-Loso T."/>
            <person name="Du Y."/>
            <person name="Sun X."/>
            <person name="Zhang S."/>
            <person name="Liu B."/>
            <person name="Cheng P."/>
            <person name="Jiang X."/>
            <person name="Li J."/>
            <person name="Fan D."/>
            <person name="Wang W."/>
            <person name="Fu W."/>
            <person name="Wang T."/>
            <person name="Wang B."/>
            <person name="Zhang J."/>
            <person name="Peng Z."/>
            <person name="Li Y."/>
            <person name="Li N."/>
            <person name="Wang J."/>
            <person name="Chen M."/>
            <person name="He Y."/>
            <person name="Tan F."/>
            <person name="Song X."/>
            <person name="Zheng Q."/>
            <person name="Huang R."/>
            <person name="Yang H."/>
            <person name="Du X."/>
            <person name="Chen L."/>
            <person name="Yang M."/>
            <person name="Gaffney P.M."/>
            <person name="Wang S."/>
            <person name="Luo L."/>
            <person name="She Z."/>
            <person name="Ming Y."/>
            <person name="Huang W."/>
            <person name="Zhang S."/>
            <person name="Huang B."/>
            <person name="Zhang Y."/>
            <person name="Qu T."/>
            <person name="Ni P."/>
            <person name="Miao G."/>
            <person name="Wang J."/>
            <person name="Wang Q."/>
            <person name="Steinberg C.E."/>
            <person name="Wang H."/>
            <person name="Li N."/>
            <person name="Qian L."/>
            <person name="Zhang G."/>
            <person name="Li Y."/>
            <person name="Yang H."/>
            <person name="Liu X."/>
            <person name="Wang J."/>
            <person name="Yin Y."/>
            <person name="Wang J."/>
        </authorList>
    </citation>
    <scope>NUCLEOTIDE SEQUENCE [LARGE SCALE GENOMIC DNA]</scope>
    <source>
        <strain evidence="11">05x7-T-G4-1.051#20</strain>
    </source>
</reference>
<dbReference type="GO" id="GO:0004222">
    <property type="term" value="F:metalloendopeptidase activity"/>
    <property type="evidence" value="ECO:0007669"/>
    <property type="project" value="UniProtKB-UniRule"/>
</dbReference>
<dbReference type="EMBL" id="JH821812">
    <property type="protein sequence ID" value="EKC36163.1"/>
    <property type="molecule type" value="Genomic_DNA"/>
</dbReference>